<dbReference type="EMBL" id="CP012357">
    <property type="protein sequence ID" value="AKX34347.1"/>
    <property type="molecule type" value="Genomic_DNA"/>
</dbReference>
<proteinExistence type="predicted"/>
<keyword evidence="1" id="KW-0812">Transmembrane</keyword>
<evidence type="ECO:0000256" key="1">
    <source>
        <dbReference type="SAM" id="Phobius"/>
    </source>
</evidence>
<dbReference type="STRING" id="216942.SLITO_v1c07220"/>
<feature type="transmembrane region" description="Helical" evidence="1">
    <location>
        <begin position="260"/>
        <end position="282"/>
    </location>
</feature>
<gene>
    <name evidence="2" type="ORF">SLITO_v1c07220</name>
</gene>
<dbReference type="PATRIC" id="fig|216942.3.peg.733"/>
<organism evidence="2 3">
    <name type="scientific">Spiroplasma litorale</name>
    <dbReference type="NCBI Taxonomy" id="216942"/>
    <lineage>
        <taxon>Bacteria</taxon>
        <taxon>Bacillati</taxon>
        <taxon>Mycoplasmatota</taxon>
        <taxon>Mollicutes</taxon>
        <taxon>Entomoplasmatales</taxon>
        <taxon>Spiroplasmataceae</taxon>
        <taxon>Spiroplasma</taxon>
    </lineage>
</organism>
<keyword evidence="1" id="KW-0472">Membrane</keyword>
<dbReference type="AlphaFoldDB" id="A0A0K1W2N8"/>
<evidence type="ECO:0000313" key="2">
    <source>
        <dbReference type="EMBL" id="AKX34347.1"/>
    </source>
</evidence>
<feature type="transmembrane region" description="Helical" evidence="1">
    <location>
        <begin position="32"/>
        <end position="51"/>
    </location>
</feature>
<keyword evidence="3" id="KW-1185">Reference proteome</keyword>
<feature type="transmembrane region" description="Helical" evidence="1">
    <location>
        <begin position="226"/>
        <end position="248"/>
    </location>
</feature>
<feature type="transmembrane region" description="Helical" evidence="1">
    <location>
        <begin position="151"/>
        <end position="173"/>
    </location>
</feature>
<feature type="transmembrane region" description="Helical" evidence="1">
    <location>
        <begin position="185"/>
        <end position="206"/>
    </location>
</feature>
<accession>A0A0K1W2N8</accession>
<dbReference type="Proteomes" id="UP000067476">
    <property type="component" value="Chromosome"/>
</dbReference>
<evidence type="ECO:0000313" key="3">
    <source>
        <dbReference type="Proteomes" id="UP000067476"/>
    </source>
</evidence>
<dbReference type="KEGG" id="sll:SLITO_v1c07220"/>
<feature type="transmembrane region" description="Helical" evidence="1">
    <location>
        <begin position="106"/>
        <end position="131"/>
    </location>
</feature>
<reference evidence="2 3" key="1">
    <citation type="journal article" date="2015" name="Genome Announc.">
        <title>Complete Genome Sequence of Spiroplasma litorale TN-1T (DSM 21781), a Bacterium Isolated from a Green-Eyed Horsefly (Tabanus nigrovittatus).</title>
        <authorList>
            <person name="Lo W.S."/>
            <person name="Lai Y.C."/>
            <person name="Lien Y.W."/>
            <person name="Wang T.H."/>
            <person name="Kuo C.H."/>
        </authorList>
    </citation>
    <scope>NUCLEOTIDE SEQUENCE [LARGE SCALE GENOMIC DNA]</scope>
    <source>
        <strain evidence="2 3">TN-1</strain>
    </source>
</reference>
<sequence length="285" mass="32883">MIKNKINFKKSFSNFGRIMRISLSLSLRNERAWVIINLSSLIIVSILSFGYSNYSSNFVLLPPQIICLSLIPAFISGGYFALYLSNLKESSLLKRMKFVGIKRYSIIFSFIICSSIFTIIGFCLSLLWVYIMSTFQLNLRFSNLSNLLWWNWVWVILALILIQIVVFCTSVAIMDVIKYKSFRPIVPVILVTFLALFSDVLIPSFITTSSGFLTYFGYLSLTKYMSWLILMTSSFSFVDYEGGIYQVINDKDSYVFISNIYALLILSIIITSTTVFLSIWFFKWK</sequence>
<feature type="transmembrane region" description="Helical" evidence="1">
    <location>
        <begin position="63"/>
        <end position="85"/>
    </location>
</feature>
<protein>
    <submittedName>
        <fullName evidence="2">Uncharacterized protein</fullName>
    </submittedName>
</protein>
<keyword evidence="1" id="KW-1133">Transmembrane helix</keyword>
<name>A0A0K1W2N8_9MOLU</name>